<dbReference type="NCBIfam" id="TIGR00277">
    <property type="entry name" value="HDIG"/>
    <property type="match status" value="1"/>
</dbReference>
<protein>
    <recommendedName>
        <fullName evidence="5">HD-GYP domain-containing protein</fullName>
    </recommendedName>
</protein>
<reference evidence="4" key="1">
    <citation type="journal article" date="2014" name="Front. Microbiol.">
        <title>High frequency of phylogenetically diverse reductive dehalogenase-homologous genes in deep subseafloor sedimentary metagenomes.</title>
        <authorList>
            <person name="Kawai M."/>
            <person name="Futagami T."/>
            <person name="Toyoda A."/>
            <person name="Takaki Y."/>
            <person name="Nishi S."/>
            <person name="Hori S."/>
            <person name="Arai W."/>
            <person name="Tsubouchi T."/>
            <person name="Morono Y."/>
            <person name="Uchiyama I."/>
            <person name="Ito T."/>
            <person name="Fujiyama A."/>
            <person name="Inagaki F."/>
            <person name="Takami H."/>
        </authorList>
    </citation>
    <scope>NUCLEOTIDE SEQUENCE</scope>
    <source>
        <strain evidence="4">Expedition CK06-06</strain>
    </source>
</reference>
<dbReference type="Gene3D" id="1.10.3210.10">
    <property type="entry name" value="Hypothetical protein af1432"/>
    <property type="match status" value="1"/>
</dbReference>
<dbReference type="SMART" id="SM00471">
    <property type="entry name" value="HDc"/>
    <property type="match status" value="1"/>
</dbReference>
<name>X0SAZ8_9ZZZZ</name>
<dbReference type="SUPFAM" id="SSF109604">
    <property type="entry name" value="HD-domain/PDEase-like"/>
    <property type="match status" value="1"/>
</dbReference>
<dbReference type="PANTHER" id="PTHR45228">
    <property type="entry name" value="CYCLIC DI-GMP PHOSPHODIESTERASE TM_0186-RELATED"/>
    <property type="match status" value="1"/>
</dbReference>
<feature type="domain" description="GGDEF" evidence="1">
    <location>
        <begin position="1"/>
        <end position="84"/>
    </location>
</feature>
<dbReference type="NCBIfam" id="TIGR00254">
    <property type="entry name" value="GGDEF"/>
    <property type="match status" value="1"/>
</dbReference>
<dbReference type="InterPro" id="IPR006675">
    <property type="entry name" value="HDIG_dom"/>
</dbReference>
<dbReference type="PANTHER" id="PTHR45228:SF4">
    <property type="entry name" value="LIPOPROTEIN"/>
    <property type="match status" value="1"/>
</dbReference>
<dbReference type="InterPro" id="IPR037522">
    <property type="entry name" value="HD_GYP_dom"/>
</dbReference>
<dbReference type="EMBL" id="BARS01005418">
    <property type="protein sequence ID" value="GAF73082.1"/>
    <property type="molecule type" value="Genomic_DNA"/>
</dbReference>
<evidence type="ECO:0000259" key="2">
    <source>
        <dbReference type="PROSITE" id="PS51831"/>
    </source>
</evidence>
<feature type="domain" description="HD" evidence="2">
    <location>
        <begin position="125"/>
        <end position="247"/>
    </location>
</feature>
<gene>
    <name evidence="4" type="ORF">S01H1_10618</name>
</gene>
<dbReference type="InterPro" id="IPR000160">
    <property type="entry name" value="GGDEF_dom"/>
</dbReference>
<dbReference type="Gene3D" id="3.30.70.270">
    <property type="match status" value="1"/>
</dbReference>
<dbReference type="InterPro" id="IPR029787">
    <property type="entry name" value="Nucleotide_cyclase"/>
</dbReference>
<dbReference type="CDD" id="cd01949">
    <property type="entry name" value="GGDEF"/>
    <property type="match status" value="1"/>
</dbReference>
<evidence type="ECO:0000259" key="1">
    <source>
        <dbReference type="PROSITE" id="PS50887"/>
    </source>
</evidence>
<organism evidence="4">
    <name type="scientific">marine sediment metagenome</name>
    <dbReference type="NCBI Taxonomy" id="412755"/>
    <lineage>
        <taxon>unclassified sequences</taxon>
        <taxon>metagenomes</taxon>
        <taxon>ecological metagenomes</taxon>
    </lineage>
</organism>
<evidence type="ECO:0008006" key="5">
    <source>
        <dbReference type="Google" id="ProtNLM"/>
    </source>
</evidence>
<sequence>AGFAVVLPQTGSSTARGVAERLRQAVEAALLEESTVSDANLTISLGVASFPSDGPSPEGLIRRADVALAAAKQRGRNQTCLASDVLGGTPDMKRTFWEVAEYLEAASANTIYAMAAAVDARDHCTYIHSRNVSNYAVAMGRAIGLPKKKVERLRITALLHDIGKIGVSDSTIRKPGPLNKDEWEMMKKHSELGATIVGHIPELADCAPAIRHHHEWYDGSGYPHGIKGKDIPVEARIIAVAEAYDTMTTPRSYRHTISREQAVEELRRCSSTQFDPALVLAFINATG</sequence>
<dbReference type="Pfam" id="PF00990">
    <property type="entry name" value="GGDEF"/>
    <property type="match status" value="1"/>
</dbReference>
<dbReference type="PROSITE" id="PS50887">
    <property type="entry name" value="GGDEF"/>
    <property type="match status" value="1"/>
</dbReference>
<dbReference type="InterPro" id="IPR006674">
    <property type="entry name" value="HD_domain"/>
</dbReference>
<dbReference type="InterPro" id="IPR003607">
    <property type="entry name" value="HD/PDEase_dom"/>
</dbReference>
<evidence type="ECO:0000259" key="3">
    <source>
        <dbReference type="PROSITE" id="PS51832"/>
    </source>
</evidence>
<evidence type="ECO:0000313" key="4">
    <source>
        <dbReference type="EMBL" id="GAF73082.1"/>
    </source>
</evidence>
<feature type="domain" description="HD-GYP" evidence="3">
    <location>
        <begin position="103"/>
        <end position="287"/>
    </location>
</feature>
<dbReference type="PROSITE" id="PS51832">
    <property type="entry name" value="HD_GYP"/>
    <property type="match status" value="1"/>
</dbReference>
<feature type="non-terminal residue" evidence="4">
    <location>
        <position position="1"/>
    </location>
</feature>
<dbReference type="PROSITE" id="PS51831">
    <property type="entry name" value="HD"/>
    <property type="match status" value="1"/>
</dbReference>
<proteinExistence type="predicted"/>
<dbReference type="InterPro" id="IPR052020">
    <property type="entry name" value="Cyclic_di-GMP/3'3'-cGAMP_PDE"/>
</dbReference>
<dbReference type="SUPFAM" id="SSF55073">
    <property type="entry name" value="Nucleotide cyclase"/>
    <property type="match status" value="1"/>
</dbReference>
<dbReference type="Pfam" id="PF13487">
    <property type="entry name" value="HD_5"/>
    <property type="match status" value="1"/>
</dbReference>
<dbReference type="InterPro" id="IPR043128">
    <property type="entry name" value="Rev_trsase/Diguanyl_cyclase"/>
</dbReference>
<comment type="caution">
    <text evidence="4">The sequence shown here is derived from an EMBL/GenBank/DDBJ whole genome shotgun (WGS) entry which is preliminary data.</text>
</comment>
<accession>X0SAZ8</accession>
<dbReference type="AlphaFoldDB" id="X0SAZ8"/>
<dbReference type="CDD" id="cd00077">
    <property type="entry name" value="HDc"/>
    <property type="match status" value="1"/>
</dbReference>